<evidence type="ECO:0000313" key="2">
    <source>
        <dbReference type="Proteomes" id="UP000006015"/>
    </source>
</evidence>
<dbReference type="SUPFAM" id="SSF48371">
    <property type="entry name" value="ARM repeat"/>
    <property type="match status" value="1"/>
</dbReference>
<keyword evidence="2" id="KW-1185">Reference proteome</keyword>
<dbReference type="Gene3D" id="3.40.50.300">
    <property type="entry name" value="P-loop containing nucleotide triphosphate hydrolases"/>
    <property type="match status" value="1"/>
</dbReference>
<sequence length="1414" mass="160551">MSESLPKIDFKQIRAHGNPGSQADGFEALAAILFEQMIDNPEDVLIERFGNPDGGREGKATFPNGDVWAWQAKFVFNFDSKLANKIKESFLRAIDHEPKLKKYSVMLPIDLPASDSEGTKSANSKWRGYVERWQELARENGLEVEFDLVNSSKMEKLLTRHENSGRLAYWFNRDTLTLESQRQKLDDTIAKVLNRYQPEVHVDVRIESELDAVSGAPAYFERWRNILLEIQNLHVNDWVLPLHLAAKHKAQLSQLTSSITRLSSVILHALEKAPHFEDRHKIQASLPDTNTAVDILSDLPHVSHHEIETPEHKLRDRLNSAIQLIQSVEQFVESPASQAAYTNELLIVGSAGVGKTHLLCEISKQRVSDSLPTLLLLGQDFSNQNLLAQIPKNAEMSGTIDNLLSLLNAAGEASNSKALLIIDAVNESENPSKWRSEIAALRTKARRFKNIGLVLSCRSEYLEYVIGEHDLPTIEHFGLEDSTEKAIRRYAKKFELDLTSFPPMNPELANPLFLYLACEALSTLGTSRFNLGTAGLATIYEAFVESINEKLSHSTRCNYDPKENLVQDSINQLVRLSHDRFEYQAAKSVISNILPNRNWNEHLMRGLIDEGILISAGPNHLAFGFQRLGDIALARSIASKSIPEIEDWLSLNKDNFWQLRGMMASLAILVPELHQVEFCDFEITKTLGFELRKDFVESLALRDIASISTRTIQVLEECLLEELLAEEAWGQLVRISCVPRHPLNAHWLHSYLSQMDLAERDSTWSVWLHYKASGEESTPVSTLIDWAWPSDFNRIARSSRESNELACIALSWFLTTSDRRVRDNATKALVALGEFTPNAFQAMLKQTLNSNDPYIVERLVSASCGIILRNSTTEVTHSIASIVADYVTEVSPTHLLTRDYLKRIFQMAEESGWQAHKNISWAPTQWPIQATSFESIEKLAKNLESPYSSIWYSLSGMGDFGNKILDTAIRSFDLEDPKDTLSLCQRIIFDRVRELGWLPETFDKIDKYLRHGRSQSPVERIGKKYQWIGFYEVLGILSDHFKIKDFNGVIEPYSHAKQIVWRDIDMTVLAQTSEPGTGSDWFSPQTANFPSNDASRWPHNLDCVPDPLELLATKSPDGQEWVALLSYPSWNEEEQPFKPEQPQRDAWMHIHAYLVPNKSASKLREWAQSQDWFEKWMPSFAEPSNLLLGSHPNDPEWSGASGTIDDDDYPSLPDQSEMPPRAYFESLNKQFGYPLFDIARTQDPPKSEPNERNIPMLRELGLIQCGAQYSGLGTETDQSSNRKVWGFVPSHFLFEKLGINHGKDFVWYDDSGVAVFDPSVNQGGPKTLLLNRRLVKELYATGYSLFWTVLVGHDQFERNGFYPHDYQWVTGSASYILHDDSISKIDSRAEIRYRGSEDFTNVAWGLKESENSDQ</sequence>
<dbReference type="EMBL" id="ADNS01000031">
    <property type="protein sequence ID" value="EFG80272.1"/>
    <property type="molecule type" value="Genomic_DNA"/>
</dbReference>
<dbReference type="RefSeq" id="WP_003849268.1">
    <property type="nucleotide sequence ID" value="NZ_CP009244.1"/>
</dbReference>
<organism evidence="1 2">
    <name type="scientific">Corynebacterium ammoniagenes DSM 20306</name>
    <dbReference type="NCBI Taxonomy" id="649754"/>
    <lineage>
        <taxon>Bacteria</taxon>
        <taxon>Bacillati</taxon>
        <taxon>Actinomycetota</taxon>
        <taxon>Actinomycetes</taxon>
        <taxon>Mycobacteriales</taxon>
        <taxon>Corynebacteriaceae</taxon>
        <taxon>Corynebacterium</taxon>
    </lineage>
</organism>
<protein>
    <recommendedName>
        <fullName evidence="3">ATP-binding protein</fullName>
    </recommendedName>
</protein>
<dbReference type="SUPFAM" id="SSF52540">
    <property type="entry name" value="P-loop containing nucleoside triphosphate hydrolases"/>
    <property type="match status" value="1"/>
</dbReference>
<reference evidence="1 2" key="1">
    <citation type="submission" date="2010-04" db="EMBL/GenBank/DDBJ databases">
        <authorList>
            <person name="Weinstock G."/>
            <person name="Sodergren E."/>
            <person name="Clifton S."/>
            <person name="Fulton L."/>
            <person name="Fulton B."/>
            <person name="Courtney L."/>
            <person name="Fronick C."/>
            <person name="Harrison M."/>
            <person name="Strong C."/>
            <person name="Farmer C."/>
            <person name="Delahaunty K."/>
            <person name="Markovic C."/>
            <person name="Hall O."/>
            <person name="Minx P."/>
            <person name="Tomlinson C."/>
            <person name="Mitreva M."/>
            <person name="Hou S."/>
            <person name="Wollam A."/>
            <person name="Pepin K.H."/>
            <person name="Johnson M."/>
            <person name="Bhonagiri V."/>
            <person name="Zhang X."/>
            <person name="Suruliraj S."/>
            <person name="Warren W."/>
            <person name="Chinwalla A."/>
            <person name="Mardis E.R."/>
            <person name="Wilson R.K."/>
        </authorList>
    </citation>
    <scope>NUCLEOTIDE SEQUENCE [LARGE SCALE GENOMIC DNA]</scope>
    <source>
        <strain evidence="1 2">DSM 20306</strain>
    </source>
</reference>
<dbReference type="InterPro" id="IPR027417">
    <property type="entry name" value="P-loop_NTPase"/>
</dbReference>
<comment type="caution">
    <text evidence="1">The sequence shown here is derived from an EMBL/GenBank/DDBJ whole genome shotgun (WGS) entry which is preliminary data.</text>
</comment>
<accession>A0ABP2IH32</accession>
<evidence type="ECO:0008006" key="3">
    <source>
        <dbReference type="Google" id="ProtNLM"/>
    </source>
</evidence>
<name>A0ABP2IH32_CORAM</name>
<dbReference type="Proteomes" id="UP000006015">
    <property type="component" value="Unassembled WGS sequence"/>
</dbReference>
<evidence type="ECO:0000313" key="1">
    <source>
        <dbReference type="EMBL" id="EFG80272.1"/>
    </source>
</evidence>
<dbReference type="InterPro" id="IPR016024">
    <property type="entry name" value="ARM-type_fold"/>
</dbReference>
<gene>
    <name evidence="1" type="ORF">HMPREF0281_02366</name>
</gene>
<proteinExistence type="predicted"/>